<reference evidence="2" key="1">
    <citation type="journal article" date="2020" name="Nat. Commun.">
        <title>Large-scale genome sequencing of mycorrhizal fungi provides insights into the early evolution of symbiotic traits.</title>
        <authorList>
            <person name="Miyauchi S."/>
            <person name="Kiss E."/>
            <person name="Kuo A."/>
            <person name="Drula E."/>
            <person name="Kohler A."/>
            <person name="Sanchez-Garcia M."/>
            <person name="Morin E."/>
            <person name="Andreopoulos B."/>
            <person name="Barry K.W."/>
            <person name="Bonito G."/>
            <person name="Buee M."/>
            <person name="Carver A."/>
            <person name="Chen C."/>
            <person name="Cichocki N."/>
            <person name="Clum A."/>
            <person name="Culley D."/>
            <person name="Crous P.W."/>
            <person name="Fauchery L."/>
            <person name="Girlanda M."/>
            <person name="Hayes R.D."/>
            <person name="Keri Z."/>
            <person name="LaButti K."/>
            <person name="Lipzen A."/>
            <person name="Lombard V."/>
            <person name="Magnuson J."/>
            <person name="Maillard F."/>
            <person name="Murat C."/>
            <person name="Nolan M."/>
            <person name="Ohm R.A."/>
            <person name="Pangilinan J."/>
            <person name="Pereira M.F."/>
            <person name="Perotto S."/>
            <person name="Peter M."/>
            <person name="Pfister S."/>
            <person name="Riley R."/>
            <person name="Sitrit Y."/>
            <person name="Stielow J.B."/>
            <person name="Szollosi G."/>
            <person name="Zifcakova L."/>
            <person name="Stursova M."/>
            <person name="Spatafora J.W."/>
            <person name="Tedersoo L."/>
            <person name="Vaario L.M."/>
            <person name="Yamada A."/>
            <person name="Yan M."/>
            <person name="Wang P."/>
            <person name="Xu J."/>
            <person name="Bruns T."/>
            <person name="Baldrian P."/>
            <person name="Vilgalys R."/>
            <person name="Dunand C."/>
            <person name="Henrissat B."/>
            <person name="Grigoriev I.V."/>
            <person name="Hibbett D."/>
            <person name="Nagy L.G."/>
            <person name="Martin F.M."/>
        </authorList>
    </citation>
    <scope>NUCLEOTIDE SEQUENCE</scope>
    <source>
        <strain evidence="2">UH-Tt-Lm1</strain>
    </source>
</reference>
<organism evidence="2 3">
    <name type="scientific">Thelephora terrestris</name>
    <dbReference type="NCBI Taxonomy" id="56493"/>
    <lineage>
        <taxon>Eukaryota</taxon>
        <taxon>Fungi</taxon>
        <taxon>Dikarya</taxon>
        <taxon>Basidiomycota</taxon>
        <taxon>Agaricomycotina</taxon>
        <taxon>Agaricomycetes</taxon>
        <taxon>Thelephorales</taxon>
        <taxon>Thelephoraceae</taxon>
        <taxon>Thelephora</taxon>
    </lineage>
</organism>
<dbReference type="AlphaFoldDB" id="A0A9P6H4I5"/>
<feature type="compositionally biased region" description="Pro residues" evidence="1">
    <location>
        <begin position="136"/>
        <end position="146"/>
    </location>
</feature>
<comment type="caution">
    <text evidence="2">The sequence shown here is derived from an EMBL/GenBank/DDBJ whole genome shotgun (WGS) entry which is preliminary data.</text>
</comment>
<protein>
    <submittedName>
        <fullName evidence="2">Uncharacterized protein</fullName>
    </submittedName>
</protein>
<reference evidence="2" key="2">
    <citation type="submission" date="2020-11" db="EMBL/GenBank/DDBJ databases">
        <authorList>
            <consortium name="DOE Joint Genome Institute"/>
            <person name="Kuo A."/>
            <person name="Miyauchi S."/>
            <person name="Kiss E."/>
            <person name="Drula E."/>
            <person name="Kohler A."/>
            <person name="Sanchez-Garcia M."/>
            <person name="Andreopoulos B."/>
            <person name="Barry K.W."/>
            <person name="Bonito G."/>
            <person name="Buee M."/>
            <person name="Carver A."/>
            <person name="Chen C."/>
            <person name="Cichocki N."/>
            <person name="Clum A."/>
            <person name="Culley D."/>
            <person name="Crous P.W."/>
            <person name="Fauchery L."/>
            <person name="Girlanda M."/>
            <person name="Hayes R."/>
            <person name="Keri Z."/>
            <person name="Labutti K."/>
            <person name="Lipzen A."/>
            <person name="Lombard V."/>
            <person name="Magnuson J."/>
            <person name="Maillard F."/>
            <person name="Morin E."/>
            <person name="Murat C."/>
            <person name="Nolan M."/>
            <person name="Ohm R."/>
            <person name="Pangilinan J."/>
            <person name="Pereira M."/>
            <person name="Perotto S."/>
            <person name="Peter M."/>
            <person name="Riley R."/>
            <person name="Sitrit Y."/>
            <person name="Stielow B."/>
            <person name="Szollosi G."/>
            <person name="Zifcakova L."/>
            <person name="Stursova M."/>
            <person name="Spatafora J.W."/>
            <person name="Tedersoo L."/>
            <person name="Vaario L.-M."/>
            <person name="Yamada A."/>
            <person name="Yan M."/>
            <person name="Wang P."/>
            <person name="Xu J."/>
            <person name="Bruns T."/>
            <person name="Baldrian P."/>
            <person name="Vilgalys R."/>
            <person name="Henrissat B."/>
            <person name="Grigoriev I.V."/>
            <person name="Hibbett D."/>
            <person name="Nagy L.G."/>
            <person name="Martin F.M."/>
        </authorList>
    </citation>
    <scope>NUCLEOTIDE SEQUENCE</scope>
    <source>
        <strain evidence="2">UH-Tt-Lm1</strain>
    </source>
</reference>
<name>A0A9P6H4I5_9AGAM</name>
<proteinExistence type="predicted"/>
<feature type="region of interest" description="Disordered" evidence="1">
    <location>
        <begin position="126"/>
        <end position="147"/>
    </location>
</feature>
<evidence type="ECO:0000256" key="1">
    <source>
        <dbReference type="SAM" id="MobiDB-lite"/>
    </source>
</evidence>
<keyword evidence="3" id="KW-1185">Reference proteome</keyword>
<dbReference type="EMBL" id="WIUZ02000021">
    <property type="protein sequence ID" value="KAF9779041.1"/>
    <property type="molecule type" value="Genomic_DNA"/>
</dbReference>
<evidence type="ECO:0000313" key="3">
    <source>
        <dbReference type="Proteomes" id="UP000736335"/>
    </source>
</evidence>
<gene>
    <name evidence="2" type="ORF">BJ322DRAFT_1173523</name>
</gene>
<dbReference type="Proteomes" id="UP000736335">
    <property type="component" value="Unassembled WGS sequence"/>
</dbReference>
<sequence>MSLNATATPFVSVSYKDDTPYDVEQHLYDTPTNIAQDNKVAVDFLTAHNAPSQFWEQAGYEDPNRTQRWAPGVSPLRDAMEQEREDRIRKLEGQMDVMNLSSAISGTSAEGHIVLTPFLTPPLSLRHHQDQGVPLPQSPPWSPAPVPQMVARTSKKECKSPMTRSGQWCCPSSKSHQVQMRLKLEVASLQEKYGFDLVHEGLDSVRKDMFDGLEHDVLGC</sequence>
<accession>A0A9P6H4I5</accession>
<evidence type="ECO:0000313" key="2">
    <source>
        <dbReference type="EMBL" id="KAF9779041.1"/>
    </source>
</evidence>